<name>A0ABN7VSL4_GIGMA</name>
<keyword evidence="2" id="KW-1185">Reference proteome</keyword>
<organism evidence="1 2">
    <name type="scientific">Gigaspora margarita</name>
    <dbReference type="NCBI Taxonomy" id="4874"/>
    <lineage>
        <taxon>Eukaryota</taxon>
        <taxon>Fungi</taxon>
        <taxon>Fungi incertae sedis</taxon>
        <taxon>Mucoromycota</taxon>
        <taxon>Glomeromycotina</taxon>
        <taxon>Glomeromycetes</taxon>
        <taxon>Diversisporales</taxon>
        <taxon>Gigasporaceae</taxon>
        <taxon>Gigaspora</taxon>
    </lineage>
</organism>
<comment type="caution">
    <text evidence="1">The sequence shown here is derived from an EMBL/GenBank/DDBJ whole genome shotgun (WGS) entry which is preliminary data.</text>
</comment>
<evidence type="ECO:0000313" key="1">
    <source>
        <dbReference type="EMBL" id="CAG8793848.1"/>
    </source>
</evidence>
<gene>
    <name evidence="1" type="ORF">GMARGA_LOCUS21680</name>
</gene>
<dbReference type="Proteomes" id="UP000789901">
    <property type="component" value="Unassembled WGS sequence"/>
</dbReference>
<reference evidence="1 2" key="1">
    <citation type="submission" date="2021-06" db="EMBL/GenBank/DDBJ databases">
        <authorList>
            <person name="Kallberg Y."/>
            <person name="Tangrot J."/>
            <person name="Rosling A."/>
        </authorList>
    </citation>
    <scope>NUCLEOTIDE SEQUENCE [LARGE SCALE GENOMIC DNA]</scope>
    <source>
        <strain evidence="1 2">120-4 pot B 10/14</strain>
    </source>
</reference>
<sequence length="39" mass="4224">ECLVGLEGQACQLLPNVKSEDNWKKRDTQGHVAGLDIAS</sequence>
<protein>
    <submittedName>
        <fullName evidence="1">14327_t:CDS:1</fullName>
    </submittedName>
</protein>
<proteinExistence type="predicted"/>
<feature type="non-terminal residue" evidence="1">
    <location>
        <position position="1"/>
    </location>
</feature>
<evidence type="ECO:0000313" key="2">
    <source>
        <dbReference type="Proteomes" id="UP000789901"/>
    </source>
</evidence>
<dbReference type="EMBL" id="CAJVQB010020218">
    <property type="protein sequence ID" value="CAG8793848.1"/>
    <property type="molecule type" value="Genomic_DNA"/>
</dbReference>
<accession>A0ABN7VSL4</accession>